<accession>X0UZ00</accession>
<protein>
    <submittedName>
        <fullName evidence="1">Uncharacterized protein</fullName>
    </submittedName>
</protein>
<sequence>VKRHKTHIYKDSINLINEKRSYKYKEDKDGHVLEEPVKFRDHACDAERYALYTHGRVTRASIFVIE</sequence>
<reference evidence="1" key="1">
    <citation type="journal article" date="2014" name="Front. Microbiol.">
        <title>High frequency of phylogenetically diverse reductive dehalogenase-homologous genes in deep subseafloor sedimentary metagenomes.</title>
        <authorList>
            <person name="Kawai M."/>
            <person name="Futagami T."/>
            <person name="Toyoda A."/>
            <person name="Takaki Y."/>
            <person name="Nishi S."/>
            <person name="Hori S."/>
            <person name="Arai W."/>
            <person name="Tsubouchi T."/>
            <person name="Morono Y."/>
            <person name="Uchiyama I."/>
            <person name="Ito T."/>
            <person name="Fujiyama A."/>
            <person name="Inagaki F."/>
            <person name="Takami H."/>
        </authorList>
    </citation>
    <scope>NUCLEOTIDE SEQUENCE</scope>
    <source>
        <strain evidence="1">Expedition CK06-06</strain>
    </source>
</reference>
<evidence type="ECO:0000313" key="1">
    <source>
        <dbReference type="EMBL" id="GAG05508.1"/>
    </source>
</evidence>
<dbReference type="Gene3D" id="3.30.420.280">
    <property type="match status" value="1"/>
</dbReference>
<gene>
    <name evidence="1" type="ORF">S01H1_40368</name>
</gene>
<dbReference type="EMBL" id="BARS01025558">
    <property type="protein sequence ID" value="GAG05508.1"/>
    <property type="molecule type" value="Genomic_DNA"/>
</dbReference>
<comment type="caution">
    <text evidence="1">The sequence shown here is derived from an EMBL/GenBank/DDBJ whole genome shotgun (WGS) entry which is preliminary data.</text>
</comment>
<feature type="non-terminal residue" evidence="1">
    <location>
        <position position="1"/>
    </location>
</feature>
<proteinExistence type="predicted"/>
<dbReference type="AlphaFoldDB" id="X0UZ00"/>
<name>X0UZ00_9ZZZZ</name>
<organism evidence="1">
    <name type="scientific">marine sediment metagenome</name>
    <dbReference type="NCBI Taxonomy" id="412755"/>
    <lineage>
        <taxon>unclassified sequences</taxon>
        <taxon>metagenomes</taxon>
        <taxon>ecological metagenomes</taxon>
    </lineage>
</organism>